<protein>
    <recommendedName>
        <fullName evidence="3">MBL fold metallo-hydrolase</fullName>
    </recommendedName>
</protein>
<organism evidence="1 2">
    <name type="scientific">Elliptochloris bilobata</name>
    <dbReference type="NCBI Taxonomy" id="381761"/>
    <lineage>
        <taxon>Eukaryota</taxon>
        <taxon>Viridiplantae</taxon>
        <taxon>Chlorophyta</taxon>
        <taxon>core chlorophytes</taxon>
        <taxon>Trebouxiophyceae</taxon>
        <taxon>Trebouxiophyceae incertae sedis</taxon>
        <taxon>Elliptochloris clade</taxon>
        <taxon>Elliptochloris</taxon>
    </lineage>
</organism>
<dbReference type="SUPFAM" id="SSF56281">
    <property type="entry name" value="Metallo-hydrolase/oxidoreductase"/>
    <property type="match status" value="1"/>
</dbReference>
<dbReference type="PANTHER" id="PTHR36839:SF1">
    <property type="entry name" value="METALLO-BETA-LACTAMASE FAMILY PROTEIN (AFU_ORTHOLOGUE AFUA_5G12770)"/>
    <property type="match status" value="1"/>
</dbReference>
<dbReference type="EMBL" id="JALJOU010000028">
    <property type="protein sequence ID" value="KAK9835402.1"/>
    <property type="molecule type" value="Genomic_DNA"/>
</dbReference>
<name>A0AAW1RNJ4_9CHLO</name>
<gene>
    <name evidence="1" type="ORF">WJX81_007208</name>
</gene>
<reference evidence="1 2" key="1">
    <citation type="journal article" date="2024" name="Nat. Commun.">
        <title>Phylogenomics reveals the evolutionary origins of lichenization in chlorophyte algae.</title>
        <authorList>
            <person name="Puginier C."/>
            <person name="Libourel C."/>
            <person name="Otte J."/>
            <person name="Skaloud P."/>
            <person name="Haon M."/>
            <person name="Grisel S."/>
            <person name="Petersen M."/>
            <person name="Berrin J.G."/>
            <person name="Delaux P.M."/>
            <person name="Dal Grande F."/>
            <person name="Keller J."/>
        </authorList>
    </citation>
    <scope>NUCLEOTIDE SEQUENCE [LARGE SCALE GENOMIC DNA]</scope>
    <source>
        <strain evidence="1 2">SAG 245.80</strain>
    </source>
</reference>
<keyword evidence="2" id="KW-1185">Reference proteome</keyword>
<dbReference type="Proteomes" id="UP001445335">
    <property type="component" value="Unassembled WGS sequence"/>
</dbReference>
<sequence>MFPPRFWPAAKTRSSLVVTAGLSPQGVKSLTQTGSDMPSTSQNPCVCFTCGTQFAPTDLEPICCPICEDDRQYVATGGQRWTTHTQLLEEGYHNALRAEEPCVLGIGTEPSFAIGQRALLIQTGEGNILWDCVTVLDGDTRARIHELGGVQAIAISHPHFYSRMADWAEEFQAKRLELFGGATLLRLGGHFPGSAVLHWAPGADRRGILCTGDTIQAVPRAGYVSFMYSYPNLLPLPADEVERIRSAVEGWGLDFEVLYGGWFGRAVHEDAKAAVLQSADRYVGLLRGTLKKHWNS</sequence>
<dbReference type="PANTHER" id="PTHR36839">
    <property type="entry name" value="METALLO-BETA-LACTAMASE FAMILY PROTEIN (AFU_ORTHOLOGUE AFUA_5G12770)"/>
    <property type="match status" value="1"/>
</dbReference>
<dbReference type="InterPro" id="IPR036866">
    <property type="entry name" value="RibonucZ/Hydroxyglut_hydro"/>
</dbReference>
<comment type="caution">
    <text evidence="1">The sequence shown here is derived from an EMBL/GenBank/DDBJ whole genome shotgun (WGS) entry which is preliminary data.</text>
</comment>
<evidence type="ECO:0000313" key="1">
    <source>
        <dbReference type="EMBL" id="KAK9835402.1"/>
    </source>
</evidence>
<evidence type="ECO:0000313" key="2">
    <source>
        <dbReference type="Proteomes" id="UP001445335"/>
    </source>
</evidence>
<dbReference type="AlphaFoldDB" id="A0AAW1RNJ4"/>
<proteinExistence type="predicted"/>
<accession>A0AAW1RNJ4</accession>
<evidence type="ECO:0008006" key="3">
    <source>
        <dbReference type="Google" id="ProtNLM"/>
    </source>
</evidence>